<feature type="compositionally biased region" description="Low complexity" evidence="1">
    <location>
        <begin position="78"/>
        <end position="94"/>
    </location>
</feature>
<proteinExistence type="predicted"/>
<sequence length="94" mass="10189">MFGSVLLENTRPTTSSRSSMNSPSCAKRTEAPVHRPVELPLTSPMLRPTGMARRYAGKRGRGERRRWRVGKRGGGGAVARTRGRGTAPATGRGR</sequence>
<evidence type="ECO:0000313" key="2">
    <source>
        <dbReference type="EMBL" id="GJN15529.1"/>
    </source>
</evidence>
<protein>
    <submittedName>
        <fullName evidence="2">Uncharacterized protein</fullName>
    </submittedName>
</protein>
<feature type="compositionally biased region" description="Basic and acidic residues" evidence="1">
    <location>
        <begin position="27"/>
        <end position="37"/>
    </location>
</feature>
<comment type="caution">
    <text evidence="2">The sequence shown here is derived from an EMBL/GenBank/DDBJ whole genome shotgun (WGS) entry which is preliminary data.</text>
</comment>
<dbReference type="AlphaFoldDB" id="A0AAV5DZE6"/>
<feature type="compositionally biased region" description="Low complexity" evidence="1">
    <location>
        <begin position="9"/>
        <end position="24"/>
    </location>
</feature>
<gene>
    <name evidence="2" type="primary">gb02450</name>
    <name evidence="2" type="ORF">PR202_gb02450</name>
</gene>
<dbReference type="Proteomes" id="UP001054889">
    <property type="component" value="Unassembled WGS sequence"/>
</dbReference>
<evidence type="ECO:0000313" key="3">
    <source>
        <dbReference type="Proteomes" id="UP001054889"/>
    </source>
</evidence>
<name>A0AAV5DZE6_ELECO</name>
<accession>A0AAV5DZE6</accession>
<evidence type="ECO:0000256" key="1">
    <source>
        <dbReference type="SAM" id="MobiDB-lite"/>
    </source>
</evidence>
<organism evidence="2 3">
    <name type="scientific">Eleusine coracana subsp. coracana</name>
    <dbReference type="NCBI Taxonomy" id="191504"/>
    <lineage>
        <taxon>Eukaryota</taxon>
        <taxon>Viridiplantae</taxon>
        <taxon>Streptophyta</taxon>
        <taxon>Embryophyta</taxon>
        <taxon>Tracheophyta</taxon>
        <taxon>Spermatophyta</taxon>
        <taxon>Magnoliopsida</taxon>
        <taxon>Liliopsida</taxon>
        <taxon>Poales</taxon>
        <taxon>Poaceae</taxon>
        <taxon>PACMAD clade</taxon>
        <taxon>Chloridoideae</taxon>
        <taxon>Cynodonteae</taxon>
        <taxon>Eleusininae</taxon>
        <taxon>Eleusine</taxon>
    </lineage>
</organism>
<feature type="compositionally biased region" description="Basic residues" evidence="1">
    <location>
        <begin position="55"/>
        <end position="71"/>
    </location>
</feature>
<dbReference type="EMBL" id="BQKI01000072">
    <property type="protein sequence ID" value="GJN15529.1"/>
    <property type="molecule type" value="Genomic_DNA"/>
</dbReference>
<reference evidence="2" key="2">
    <citation type="submission" date="2021-12" db="EMBL/GenBank/DDBJ databases">
        <title>Resequencing data analysis of finger millet.</title>
        <authorList>
            <person name="Hatakeyama M."/>
            <person name="Aluri S."/>
            <person name="Balachadran M.T."/>
            <person name="Sivarajan S.R."/>
            <person name="Poveda L."/>
            <person name="Shimizu-Inatsugi R."/>
            <person name="Schlapbach R."/>
            <person name="Sreeman S.M."/>
            <person name="Shimizu K.K."/>
        </authorList>
    </citation>
    <scope>NUCLEOTIDE SEQUENCE</scope>
</reference>
<feature type="region of interest" description="Disordered" evidence="1">
    <location>
        <begin position="1"/>
        <end position="94"/>
    </location>
</feature>
<reference evidence="2" key="1">
    <citation type="journal article" date="2018" name="DNA Res.">
        <title>Multiple hybrid de novo genome assembly of finger millet, an orphan allotetraploid crop.</title>
        <authorList>
            <person name="Hatakeyama M."/>
            <person name="Aluri S."/>
            <person name="Balachadran M.T."/>
            <person name="Sivarajan S.R."/>
            <person name="Patrignani A."/>
            <person name="Gruter S."/>
            <person name="Poveda L."/>
            <person name="Shimizu-Inatsugi R."/>
            <person name="Baeten J."/>
            <person name="Francoijs K.J."/>
            <person name="Nataraja K.N."/>
            <person name="Reddy Y.A.N."/>
            <person name="Phadnis S."/>
            <person name="Ravikumar R.L."/>
            <person name="Schlapbach R."/>
            <person name="Sreeman S.M."/>
            <person name="Shimizu K.K."/>
        </authorList>
    </citation>
    <scope>NUCLEOTIDE SEQUENCE</scope>
</reference>
<keyword evidence="3" id="KW-1185">Reference proteome</keyword>